<evidence type="ECO:0000256" key="2">
    <source>
        <dbReference type="SAM" id="Coils"/>
    </source>
</evidence>
<dbReference type="SMART" id="SM00422">
    <property type="entry name" value="HTH_MERR"/>
    <property type="match status" value="1"/>
</dbReference>
<dbReference type="PANTHER" id="PTHR30204">
    <property type="entry name" value="REDOX-CYCLING DRUG-SENSING TRANSCRIPTIONAL ACTIVATOR SOXR"/>
    <property type="match status" value="1"/>
</dbReference>
<accession>A0A512SY89</accession>
<feature type="domain" description="HTH merR-type" evidence="3">
    <location>
        <begin position="16"/>
        <end position="85"/>
    </location>
</feature>
<evidence type="ECO:0000313" key="5">
    <source>
        <dbReference type="Proteomes" id="UP000321793"/>
    </source>
</evidence>
<dbReference type="EMBL" id="BKBA01000003">
    <property type="protein sequence ID" value="GEQ12902.1"/>
    <property type="molecule type" value="Genomic_DNA"/>
</dbReference>
<dbReference type="FunFam" id="1.10.1660.10:FF:000008">
    <property type="entry name" value="Heat shock transcriptional regulator"/>
    <property type="match status" value="1"/>
</dbReference>
<dbReference type="Pfam" id="PF13411">
    <property type="entry name" value="MerR_1"/>
    <property type="match status" value="1"/>
</dbReference>
<dbReference type="GO" id="GO:0003677">
    <property type="term" value="F:DNA binding"/>
    <property type="evidence" value="ECO:0007669"/>
    <property type="project" value="UniProtKB-KW"/>
</dbReference>
<gene>
    <name evidence="4" type="ORF">KLO01_09490</name>
</gene>
<dbReference type="NCBIfam" id="NF047375">
    <property type="entry name" value="HeatShock_HspR"/>
    <property type="match status" value="1"/>
</dbReference>
<dbReference type="RefSeq" id="WP_147062589.1">
    <property type="nucleotide sequence ID" value="NZ_BAABDN010000001.1"/>
</dbReference>
<dbReference type="Proteomes" id="UP000321793">
    <property type="component" value="Unassembled WGS sequence"/>
</dbReference>
<keyword evidence="1" id="KW-0238">DNA-binding</keyword>
<feature type="coiled-coil region" evidence="2">
    <location>
        <begin position="82"/>
        <end position="109"/>
    </location>
</feature>
<sequence length="155" mass="16884">MAARQRGPRPDDDAAVFVISVAAELAGMHAQTLRQYDRLGLVTPSRTRGGGRRYSPRDVELLREVQRLSQEEGISLAGIARILELENSVDALRSRVSELTREVERLRAGASGTPGSRVFSVGPGGEILASRLGERPRRRSGTPGSASQALVLWRR</sequence>
<dbReference type="GO" id="GO:0003700">
    <property type="term" value="F:DNA-binding transcription factor activity"/>
    <property type="evidence" value="ECO:0007669"/>
    <property type="project" value="InterPro"/>
</dbReference>
<evidence type="ECO:0000259" key="3">
    <source>
        <dbReference type="PROSITE" id="PS50937"/>
    </source>
</evidence>
<name>A0A512SY89_9MICO</name>
<protein>
    <submittedName>
        <fullName evidence="4">Transcriptional regulator</fullName>
    </submittedName>
</protein>
<dbReference type="Gene3D" id="1.10.1660.10">
    <property type="match status" value="1"/>
</dbReference>
<dbReference type="InterPro" id="IPR009061">
    <property type="entry name" value="DNA-bd_dom_put_sf"/>
</dbReference>
<dbReference type="PANTHER" id="PTHR30204:SF58">
    <property type="entry name" value="HTH-TYPE TRANSCRIPTIONAL REGULATOR YFMP"/>
    <property type="match status" value="1"/>
</dbReference>
<keyword evidence="5" id="KW-1185">Reference proteome</keyword>
<proteinExistence type="predicted"/>
<evidence type="ECO:0000256" key="1">
    <source>
        <dbReference type="ARBA" id="ARBA00023125"/>
    </source>
</evidence>
<organism evidence="4 5">
    <name type="scientific">Knoellia locipacati</name>
    <dbReference type="NCBI Taxonomy" id="882824"/>
    <lineage>
        <taxon>Bacteria</taxon>
        <taxon>Bacillati</taxon>
        <taxon>Actinomycetota</taxon>
        <taxon>Actinomycetes</taxon>
        <taxon>Micrococcales</taxon>
        <taxon>Intrasporangiaceae</taxon>
        <taxon>Knoellia</taxon>
    </lineage>
</organism>
<comment type="caution">
    <text evidence="4">The sequence shown here is derived from an EMBL/GenBank/DDBJ whole genome shotgun (WGS) entry which is preliminary data.</text>
</comment>
<dbReference type="CDD" id="cd04766">
    <property type="entry name" value="HTH_HspR"/>
    <property type="match status" value="1"/>
</dbReference>
<dbReference type="AlphaFoldDB" id="A0A512SY89"/>
<dbReference type="SUPFAM" id="SSF46955">
    <property type="entry name" value="Putative DNA-binding domain"/>
    <property type="match status" value="1"/>
</dbReference>
<dbReference type="InterPro" id="IPR047057">
    <property type="entry name" value="MerR_fam"/>
</dbReference>
<dbReference type="PROSITE" id="PS50937">
    <property type="entry name" value="HTH_MERR_2"/>
    <property type="match status" value="1"/>
</dbReference>
<dbReference type="InterPro" id="IPR000551">
    <property type="entry name" value="MerR-type_HTH_dom"/>
</dbReference>
<evidence type="ECO:0000313" key="4">
    <source>
        <dbReference type="EMBL" id="GEQ12902.1"/>
    </source>
</evidence>
<keyword evidence="2" id="KW-0175">Coiled coil</keyword>
<reference evidence="4 5" key="1">
    <citation type="submission" date="2019-07" db="EMBL/GenBank/DDBJ databases">
        <title>Whole genome shotgun sequence of Knoellia locipacati NBRC 109775.</title>
        <authorList>
            <person name="Hosoyama A."/>
            <person name="Uohara A."/>
            <person name="Ohji S."/>
            <person name="Ichikawa N."/>
        </authorList>
    </citation>
    <scope>NUCLEOTIDE SEQUENCE [LARGE SCALE GENOMIC DNA]</scope>
    <source>
        <strain evidence="4 5">NBRC 109775</strain>
    </source>
</reference>
<dbReference type="OrthoDB" id="5345718at2"/>